<dbReference type="AlphaFoldDB" id="A0A0W0TPP0"/>
<dbReference type="Pfam" id="PF13426">
    <property type="entry name" value="PAS_9"/>
    <property type="match status" value="1"/>
</dbReference>
<dbReference type="InterPro" id="IPR052155">
    <property type="entry name" value="Biofilm_reg_signaling"/>
</dbReference>
<dbReference type="Pfam" id="PF00990">
    <property type="entry name" value="GGDEF"/>
    <property type="match status" value="1"/>
</dbReference>
<feature type="domain" description="GGDEF" evidence="4">
    <location>
        <begin position="967"/>
        <end position="1100"/>
    </location>
</feature>
<feature type="transmembrane region" description="Helical" evidence="2">
    <location>
        <begin position="122"/>
        <end position="140"/>
    </location>
</feature>
<keyword evidence="2" id="KW-1133">Transmembrane helix</keyword>
<dbReference type="Pfam" id="PF13185">
    <property type="entry name" value="GAF_2"/>
    <property type="match status" value="1"/>
</dbReference>
<dbReference type="InterPro" id="IPR029787">
    <property type="entry name" value="Nucleotide_cyclase"/>
</dbReference>
<dbReference type="InterPro" id="IPR000014">
    <property type="entry name" value="PAS"/>
</dbReference>
<dbReference type="PROSITE" id="PS50887">
    <property type="entry name" value="GGDEF"/>
    <property type="match status" value="1"/>
</dbReference>
<dbReference type="PANTHER" id="PTHR44757:SF2">
    <property type="entry name" value="BIOFILM ARCHITECTURE MAINTENANCE PROTEIN MBAA"/>
    <property type="match status" value="1"/>
</dbReference>
<feature type="transmembrane region" description="Helical" evidence="2">
    <location>
        <begin position="184"/>
        <end position="204"/>
    </location>
</feature>
<dbReference type="SMART" id="SM00086">
    <property type="entry name" value="PAC"/>
    <property type="match status" value="2"/>
</dbReference>
<dbReference type="SMART" id="SM00091">
    <property type="entry name" value="PAS"/>
    <property type="match status" value="2"/>
</dbReference>
<reference evidence="5 6" key="1">
    <citation type="submission" date="2015-11" db="EMBL/GenBank/DDBJ databases">
        <title>Genomic analysis of 38 Legionella species identifies large and diverse effector repertoires.</title>
        <authorList>
            <person name="Burstein D."/>
            <person name="Amaro F."/>
            <person name="Zusman T."/>
            <person name="Lifshitz Z."/>
            <person name="Cohen O."/>
            <person name="Gilbert J.A."/>
            <person name="Pupko T."/>
            <person name="Shuman H.A."/>
            <person name="Segal G."/>
        </authorList>
    </citation>
    <scope>NUCLEOTIDE SEQUENCE [LARGE SCALE GENOMIC DNA]</scope>
    <source>
        <strain evidence="5 6">SE-32A-C8</strain>
    </source>
</reference>
<dbReference type="Pfam" id="PF08447">
    <property type="entry name" value="PAS_3"/>
    <property type="match status" value="1"/>
</dbReference>
<dbReference type="InterPro" id="IPR000160">
    <property type="entry name" value="GGDEF_dom"/>
</dbReference>
<sequence>MTVNGLRSKRYFFCYALAAVAYLIAAVVMIGWITGVPQFSTLGTNSTVMRFNTALSIVLIASAVFALALKKRLAILLSLLSGLIGVFTLFEYTSGWDLGLDYWLLIPQTAIDKGYPIRMGPNTAFCIVLLNAAILLYCLVKKTWAKLLQLVLVALVLCLGLAALLGYVLDIEIIYNWAGYPGMVAQSALCFTLLSLSLSIIFYYRYYKFYSSHGMAQTMAILVTGFLFFILLWQNFLNDAAVQLRRKIAADTQLIAKEIEVSLHDSFWATRRFFSRLDHGLNDKAIHEDAANYLNDLSTLAVIAWGQDVIYQHGRMDDLTKKNVLRLISLCQKGFKTQGMTITVVEHEASGGVPYLCFAHHEGRPGWMLYNLQRIVSGAVKRADSELTGLAVHYGPVALFTQFNRGSPAFIHRWAYTELLQLDFLTNPLVFKLWPSPRYVAENRPWLPIITILLGLAITVLLSLVNLLRNKVVMDNTQLKTSITDKSRRLLEVESRYQRIYDNSPDLYLFVDRTCRVVECNQTFMRTLGFIRKKNLIGQSIFDVLNIKNTMLEKNIMNRITATGVINNLELDLMNQFDSTSRMMLKVSPFIGSDNEIIGYLFSFRDISNIKALQEELASKKYSENLFQENKAIYDLILDETTDGWWDINLETKECILSSKLLRSLGYERGNYTPTLDFFRDHAFPEDFKLLESNLKKHIVSKGKYPLHQEVRYRHRNGKPLWILCRGQGIVDPDDKIRRVVGTHIDITALKFTQEKLSLKNLELDLIFKTTRTILMTDTIQDAFKFCAATISQAIRFAVGIVYYLNSDGDRLHADTVWHQPAKGQEDACSVSLKTLEVNKQEGIAGQVWQGKKAIWLPASTANPFSLEQGHCAHFKFSGALAFPIIVADEIYAVFEFLSDEKHAEPVEDLDMIDLLAAQMSLAVERKMAYSQLQHLALHDELTKLPNRRACMDMLDLCISRAMRNKSEVGLMFLDLDDFKEVNDTYGHHVGDQLLVAVSQCFKQSIRAHDYLARLAGDEFLLIVTDFSSYSALSLLAKRLIDSIPHPVVIDGINVEVSVSIGIAVYPFAATSAEALLQKADAALYKVKSEGKNSFYFSNPG</sequence>
<proteinExistence type="predicted"/>
<dbReference type="SUPFAM" id="SSF55785">
    <property type="entry name" value="PYP-like sensor domain (PAS domain)"/>
    <property type="match status" value="2"/>
</dbReference>
<accession>A0A0W0TPP0</accession>
<dbReference type="SMART" id="SM00267">
    <property type="entry name" value="GGDEF"/>
    <property type="match status" value="1"/>
</dbReference>
<dbReference type="FunFam" id="3.30.70.270:FF:000001">
    <property type="entry name" value="Diguanylate cyclase domain protein"/>
    <property type="match status" value="1"/>
</dbReference>
<gene>
    <name evidence="5" type="ORF">Lery_1410</name>
</gene>
<dbReference type="NCBIfam" id="TIGR00229">
    <property type="entry name" value="sensory_box"/>
    <property type="match status" value="2"/>
</dbReference>
<dbReference type="EMBL" id="LNYA01000024">
    <property type="protein sequence ID" value="KTC97571.1"/>
    <property type="molecule type" value="Genomic_DNA"/>
</dbReference>
<dbReference type="InterPro" id="IPR000700">
    <property type="entry name" value="PAS-assoc_C"/>
</dbReference>
<feature type="transmembrane region" description="Helical" evidence="2">
    <location>
        <begin position="12"/>
        <end position="35"/>
    </location>
</feature>
<protein>
    <submittedName>
        <fullName evidence="5">Sensory box protein</fullName>
    </submittedName>
</protein>
<keyword evidence="6" id="KW-1185">Reference proteome</keyword>
<feature type="domain" description="PAC" evidence="3">
    <location>
        <begin position="707"/>
        <end position="759"/>
    </location>
</feature>
<dbReference type="CDD" id="cd00130">
    <property type="entry name" value="PAS"/>
    <property type="match status" value="2"/>
</dbReference>
<feature type="transmembrane region" description="Helical" evidence="2">
    <location>
        <begin position="47"/>
        <end position="66"/>
    </location>
</feature>
<dbReference type="Proteomes" id="UP000054773">
    <property type="component" value="Unassembled WGS sequence"/>
</dbReference>
<keyword evidence="2" id="KW-0812">Transmembrane</keyword>
<evidence type="ECO:0000259" key="3">
    <source>
        <dbReference type="PROSITE" id="PS50113"/>
    </source>
</evidence>
<feature type="transmembrane region" description="Helical" evidence="2">
    <location>
        <begin position="216"/>
        <end position="236"/>
    </location>
</feature>
<comment type="caution">
    <text evidence="5">The sequence shown here is derived from an EMBL/GenBank/DDBJ whole genome shotgun (WGS) entry which is preliminary data.</text>
</comment>
<dbReference type="CDD" id="cd01949">
    <property type="entry name" value="GGDEF"/>
    <property type="match status" value="1"/>
</dbReference>
<dbReference type="InterPro" id="IPR013655">
    <property type="entry name" value="PAS_fold_3"/>
</dbReference>
<dbReference type="PROSITE" id="PS50113">
    <property type="entry name" value="PAC"/>
    <property type="match status" value="2"/>
</dbReference>
<evidence type="ECO:0000259" key="4">
    <source>
        <dbReference type="PROSITE" id="PS50887"/>
    </source>
</evidence>
<dbReference type="PANTHER" id="PTHR44757">
    <property type="entry name" value="DIGUANYLATE CYCLASE DGCP"/>
    <property type="match status" value="1"/>
</dbReference>
<name>A0A0W0TPP0_LEGER</name>
<dbReference type="Gene3D" id="3.30.70.270">
    <property type="match status" value="1"/>
</dbReference>
<dbReference type="InterPro" id="IPR001610">
    <property type="entry name" value="PAC"/>
</dbReference>
<dbReference type="InterPro" id="IPR035965">
    <property type="entry name" value="PAS-like_dom_sf"/>
</dbReference>
<dbReference type="SUPFAM" id="SSF55073">
    <property type="entry name" value="Nucleotide cyclase"/>
    <property type="match status" value="1"/>
</dbReference>
<dbReference type="SUPFAM" id="SSF55781">
    <property type="entry name" value="GAF domain-like"/>
    <property type="match status" value="1"/>
</dbReference>
<dbReference type="NCBIfam" id="TIGR00254">
    <property type="entry name" value="GGDEF"/>
    <property type="match status" value="1"/>
</dbReference>
<comment type="cofactor">
    <cofactor evidence="1">
        <name>Mg(2+)</name>
        <dbReference type="ChEBI" id="CHEBI:18420"/>
    </cofactor>
</comment>
<dbReference type="InterPro" id="IPR043128">
    <property type="entry name" value="Rev_trsase/Diguanyl_cyclase"/>
</dbReference>
<feature type="transmembrane region" description="Helical" evidence="2">
    <location>
        <begin position="73"/>
        <end position="90"/>
    </location>
</feature>
<dbReference type="PATRIC" id="fig|448.7.peg.1473"/>
<organism evidence="5 6">
    <name type="scientific">Legionella erythra</name>
    <dbReference type="NCBI Taxonomy" id="448"/>
    <lineage>
        <taxon>Bacteria</taxon>
        <taxon>Pseudomonadati</taxon>
        <taxon>Pseudomonadota</taxon>
        <taxon>Gammaproteobacteria</taxon>
        <taxon>Legionellales</taxon>
        <taxon>Legionellaceae</taxon>
        <taxon>Legionella</taxon>
    </lineage>
</organism>
<evidence type="ECO:0000256" key="2">
    <source>
        <dbReference type="SAM" id="Phobius"/>
    </source>
</evidence>
<keyword evidence="2" id="KW-0472">Membrane</keyword>
<dbReference type="Gene3D" id="3.30.450.20">
    <property type="entry name" value="PAS domain"/>
    <property type="match status" value="2"/>
</dbReference>
<feature type="domain" description="PAC" evidence="3">
    <location>
        <begin position="567"/>
        <end position="619"/>
    </location>
</feature>
<evidence type="ECO:0000313" key="6">
    <source>
        <dbReference type="Proteomes" id="UP000054773"/>
    </source>
</evidence>
<feature type="transmembrane region" description="Helical" evidence="2">
    <location>
        <begin position="147"/>
        <end position="169"/>
    </location>
</feature>
<dbReference type="SMART" id="SM00065">
    <property type="entry name" value="GAF"/>
    <property type="match status" value="1"/>
</dbReference>
<dbReference type="GO" id="GO:0003824">
    <property type="term" value="F:catalytic activity"/>
    <property type="evidence" value="ECO:0007669"/>
    <property type="project" value="UniProtKB-ARBA"/>
</dbReference>
<dbReference type="InterPro" id="IPR029016">
    <property type="entry name" value="GAF-like_dom_sf"/>
</dbReference>
<evidence type="ECO:0000313" key="5">
    <source>
        <dbReference type="EMBL" id="KTC97571.1"/>
    </source>
</evidence>
<dbReference type="Gene3D" id="3.30.450.40">
    <property type="match status" value="1"/>
</dbReference>
<dbReference type="STRING" id="448.Lery_1410"/>
<dbReference type="InterPro" id="IPR003018">
    <property type="entry name" value="GAF"/>
</dbReference>
<evidence type="ECO:0000256" key="1">
    <source>
        <dbReference type="ARBA" id="ARBA00001946"/>
    </source>
</evidence>